<dbReference type="SUPFAM" id="SSF54523">
    <property type="entry name" value="Pili subunits"/>
    <property type="match status" value="1"/>
</dbReference>
<sequence length="119" mass="12803">MLARMKKMFKKEKGFTLVELLAVIAILAIIVAIAVPTIGNVIDNSKAEATTANEELVENAARLADVSGVGPADTTLGYTIQELVDAGFLDVEPEEFELKGNVKVIESDTENGGKTFKYE</sequence>
<accession>A0ABW5PWZ5</accession>
<comment type="subcellular location">
    <subcellularLocation>
        <location evidence="1">Cell surface</location>
    </subcellularLocation>
</comment>
<keyword evidence="4" id="KW-1185">Reference proteome</keyword>
<comment type="caution">
    <text evidence="3">The sequence shown here is derived from an EMBL/GenBank/DDBJ whole genome shotgun (WGS) entry which is preliminary data.</text>
</comment>
<dbReference type="EMBL" id="JBHUMX010000007">
    <property type="protein sequence ID" value="MFD2627894.1"/>
    <property type="molecule type" value="Genomic_DNA"/>
</dbReference>
<reference evidence="4" key="1">
    <citation type="journal article" date="2019" name="Int. J. Syst. Evol. Microbiol.">
        <title>The Global Catalogue of Microorganisms (GCM) 10K type strain sequencing project: providing services to taxonomists for standard genome sequencing and annotation.</title>
        <authorList>
            <consortium name="The Broad Institute Genomics Platform"/>
            <consortium name="The Broad Institute Genome Sequencing Center for Infectious Disease"/>
            <person name="Wu L."/>
            <person name="Ma J."/>
        </authorList>
    </citation>
    <scope>NUCLEOTIDE SEQUENCE [LARGE SCALE GENOMIC DNA]</scope>
    <source>
        <strain evidence="4">TISTR 1858</strain>
    </source>
</reference>
<evidence type="ECO:0000256" key="1">
    <source>
        <dbReference type="ARBA" id="ARBA00004241"/>
    </source>
</evidence>
<evidence type="ECO:0000313" key="4">
    <source>
        <dbReference type="Proteomes" id="UP001597451"/>
    </source>
</evidence>
<organism evidence="3 4">
    <name type="scientific">Oceanobacillus kapialis</name>
    <dbReference type="NCBI Taxonomy" id="481353"/>
    <lineage>
        <taxon>Bacteria</taxon>
        <taxon>Bacillati</taxon>
        <taxon>Bacillota</taxon>
        <taxon>Bacilli</taxon>
        <taxon>Bacillales</taxon>
        <taxon>Bacillaceae</taxon>
        <taxon>Oceanobacillus</taxon>
    </lineage>
</organism>
<gene>
    <name evidence="3" type="ORF">ACFSUN_03680</name>
</gene>
<dbReference type="InterPro" id="IPR045584">
    <property type="entry name" value="Pilin-like"/>
</dbReference>
<protein>
    <submittedName>
        <fullName evidence="3">Prepilin-type N-terminal cleavage/methylation domain-containing protein</fullName>
    </submittedName>
</protein>
<dbReference type="Proteomes" id="UP001597451">
    <property type="component" value="Unassembled WGS sequence"/>
</dbReference>
<keyword evidence="2" id="KW-0178">Competence</keyword>
<dbReference type="RefSeq" id="WP_379560565.1">
    <property type="nucleotide sequence ID" value="NZ_JBHUMX010000007.1"/>
</dbReference>
<dbReference type="NCBIfam" id="TIGR02532">
    <property type="entry name" value="IV_pilin_GFxxxE"/>
    <property type="match status" value="1"/>
</dbReference>
<dbReference type="InterPro" id="IPR012902">
    <property type="entry name" value="N_methyl_site"/>
</dbReference>
<dbReference type="Pfam" id="PF07963">
    <property type="entry name" value="N_methyl"/>
    <property type="match status" value="1"/>
</dbReference>
<evidence type="ECO:0000256" key="2">
    <source>
        <dbReference type="ARBA" id="ARBA00023287"/>
    </source>
</evidence>
<name>A0ABW5PWZ5_9BACI</name>
<dbReference type="Gene3D" id="3.30.700.10">
    <property type="entry name" value="Glycoprotein, Type 4 Pilin"/>
    <property type="match status" value="1"/>
</dbReference>
<dbReference type="PROSITE" id="PS00409">
    <property type="entry name" value="PROKAR_NTER_METHYL"/>
    <property type="match status" value="1"/>
</dbReference>
<evidence type="ECO:0000313" key="3">
    <source>
        <dbReference type="EMBL" id="MFD2627894.1"/>
    </source>
</evidence>
<proteinExistence type="predicted"/>